<feature type="region of interest" description="Disordered" evidence="3">
    <location>
        <begin position="356"/>
        <end position="375"/>
    </location>
</feature>
<gene>
    <name evidence="5" type="ORF">ACEWY4_015102</name>
</gene>
<organism evidence="5 6">
    <name type="scientific">Coilia grayii</name>
    <name type="common">Gray's grenadier anchovy</name>
    <dbReference type="NCBI Taxonomy" id="363190"/>
    <lineage>
        <taxon>Eukaryota</taxon>
        <taxon>Metazoa</taxon>
        <taxon>Chordata</taxon>
        <taxon>Craniata</taxon>
        <taxon>Vertebrata</taxon>
        <taxon>Euteleostomi</taxon>
        <taxon>Actinopterygii</taxon>
        <taxon>Neopterygii</taxon>
        <taxon>Teleostei</taxon>
        <taxon>Clupei</taxon>
        <taxon>Clupeiformes</taxon>
        <taxon>Clupeoidei</taxon>
        <taxon>Engraulidae</taxon>
        <taxon>Coilinae</taxon>
        <taxon>Coilia</taxon>
    </lineage>
</organism>
<accession>A0ABD1JU37</accession>
<evidence type="ECO:0000256" key="3">
    <source>
        <dbReference type="SAM" id="MobiDB-lite"/>
    </source>
</evidence>
<keyword evidence="6" id="KW-1185">Reference proteome</keyword>
<evidence type="ECO:0000256" key="2">
    <source>
        <dbReference type="SAM" id="Coils"/>
    </source>
</evidence>
<dbReference type="EMBL" id="JBHFQA010000012">
    <property type="protein sequence ID" value="KAL2090414.1"/>
    <property type="molecule type" value="Genomic_DNA"/>
</dbReference>
<evidence type="ECO:0000259" key="4">
    <source>
        <dbReference type="Pfam" id="PF15035"/>
    </source>
</evidence>
<comment type="caution">
    <text evidence="5">The sequence shown here is derived from an EMBL/GenBank/DDBJ whole genome shotgun (WGS) entry which is preliminary data.</text>
</comment>
<feature type="region of interest" description="Disordered" evidence="3">
    <location>
        <begin position="93"/>
        <end position="119"/>
    </location>
</feature>
<name>A0ABD1JU37_9TELE</name>
<protein>
    <recommendedName>
        <fullName evidence="4">Rootletin-like coiled-coil domain-containing protein</fullName>
    </recommendedName>
</protein>
<keyword evidence="1 2" id="KW-0175">Coiled coil</keyword>
<reference evidence="5 6" key="1">
    <citation type="submission" date="2024-09" db="EMBL/GenBank/DDBJ databases">
        <title>A chromosome-level genome assembly of Gray's grenadier anchovy, Coilia grayii.</title>
        <authorList>
            <person name="Fu Z."/>
        </authorList>
    </citation>
    <scope>NUCLEOTIDE SEQUENCE [LARGE SCALE GENOMIC DNA]</scope>
    <source>
        <strain evidence="5">G4</strain>
        <tissue evidence="5">Muscle</tissue>
    </source>
</reference>
<dbReference type="SUPFAM" id="SSF69360">
    <property type="entry name" value="Cell wall binding repeat"/>
    <property type="match status" value="1"/>
</dbReference>
<dbReference type="AlphaFoldDB" id="A0ABD1JU37"/>
<dbReference type="InterPro" id="IPR055167">
    <property type="entry name" value="Rootletin-like_CC"/>
</dbReference>
<feature type="coiled-coil region" evidence="2">
    <location>
        <begin position="505"/>
        <end position="584"/>
    </location>
</feature>
<evidence type="ECO:0000313" key="5">
    <source>
        <dbReference type="EMBL" id="KAL2090414.1"/>
    </source>
</evidence>
<proteinExistence type="predicted"/>
<dbReference type="Pfam" id="PF15035">
    <property type="entry name" value="Rootletin"/>
    <property type="match status" value="1"/>
</dbReference>
<feature type="domain" description="Rootletin-like coiled-coil" evidence="4">
    <location>
        <begin position="65"/>
        <end position="160"/>
    </location>
</feature>
<evidence type="ECO:0000313" key="6">
    <source>
        <dbReference type="Proteomes" id="UP001591681"/>
    </source>
</evidence>
<sequence>MVMKACEGDEGLVMKACDGDEGLVMVMKACDGDEGLVMVMKACDGDEGLVMKACDGDEGLVMKAWCSSLSQVNALLRQQLEQAAAANEALKQSLNHARQDAQHKDTRHRREQETSASRLGREQARVRVLWRQAASLRTSFTQLRALTDRNLADMRAECVSVGRELRAACLSLELSVGEHSAPGGVEVSALEVQLRGKLRETMQLQARWDAEKLELNSSNACEIGLEGKICLNQVNACEIGLEGKICLNQVNACEIGLEGKICLNQAGHLAEAQQQQEQQCVGILELTEMVKHLRGQNSEKESDMSAMQASLDRMELSRAGEREERDGLLSEIGALQHLLHCIGQVARGDGDGAVVESTKQEADGPPFSPARGVSPQRDSTLQAVQQALTQRHAQIQELHVRLEGALEQVGALRGAVREGEEARRALEVRGQEVQQESLRVERALEESRRDAQRCRTSLKLVSSEKVVLEQQVCVLEQQVCVLREQLASREAELGAELEVERGRGLDMLRQQRDDLETQLNQHRAEAHRGQRQVEELEERYGEVRKEVVGLREALCQLTLHKEVLEDEKASLAQAISKVRQQQQQQHNNNNNYYINNSLAHAISKVRQQQQQQQHNNNNNYYINSSLGHAISKVRQQQQHNNNNNYYINNSLVQAISKVKQQQQQQHNNNTNYYINNRLAQAISKVKQQQHNNNNNYYINNSLVQAISKVKQQQQQQHNNNNNYYINNRLAQAISKVKQQQQQHNN</sequence>
<evidence type="ECO:0000256" key="1">
    <source>
        <dbReference type="ARBA" id="ARBA00023054"/>
    </source>
</evidence>
<dbReference type="Proteomes" id="UP001591681">
    <property type="component" value="Unassembled WGS sequence"/>
</dbReference>
<feature type="compositionally biased region" description="Basic and acidic residues" evidence="3">
    <location>
        <begin position="97"/>
        <end position="119"/>
    </location>
</feature>